<proteinExistence type="predicted"/>
<protein>
    <submittedName>
        <fullName evidence="1">Uncharacterized protein</fullName>
    </submittedName>
</protein>
<gene>
    <name evidence="1" type="ORF">RIB56_17665</name>
</gene>
<reference evidence="2" key="1">
    <citation type="submission" date="2023-07" db="EMBL/GenBank/DDBJ databases">
        <title>Draft genomic sequences of Priestia flexa CCM isolated from the soil of an abandoned mine contaminated by free cyanide in the high Andean zone of Tacna, Peru.</title>
        <authorList>
            <person name="Caceda Quiroz C.J."/>
            <person name="Maraza Chooque G.J."/>
            <person name="Fora Quispe G.L."/>
            <person name="Carpio Mamani M."/>
        </authorList>
    </citation>
    <scope>NUCLEOTIDE SEQUENCE [LARGE SCALE GENOMIC DNA]</scope>
    <source>
        <strain evidence="2">CCM</strain>
    </source>
</reference>
<dbReference type="Proteomes" id="UP001284771">
    <property type="component" value="Unassembled WGS sequence"/>
</dbReference>
<evidence type="ECO:0000313" key="1">
    <source>
        <dbReference type="EMBL" id="MDW8517939.1"/>
    </source>
</evidence>
<dbReference type="EMBL" id="JAWUZT010000069">
    <property type="protein sequence ID" value="MDW8517939.1"/>
    <property type="molecule type" value="Genomic_DNA"/>
</dbReference>
<sequence>MIGSLSRDRDLSIKKKKESIDFLWTIRQQQYYNEEDFKKNVEKDLEKAFIIL</sequence>
<evidence type="ECO:0000313" key="2">
    <source>
        <dbReference type="Proteomes" id="UP001284771"/>
    </source>
</evidence>
<organism evidence="1 2">
    <name type="scientific">Priestia flexa</name>
    <dbReference type="NCBI Taxonomy" id="86664"/>
    <lineage>
        <taxon>Bacteria</taxon>
        <taxon>Bacillati</taxon>
        <taxon>Bacillota</taxon>
        <taxon>Bacilli</taxon>
        <taxon>Bacillales</taxon>
        <taxon>Bacillaceae</taxon>
        <taxon>Priestia</taxon>
    </lineage>
</organism>
<accession>A0ABU4JAD0</accession>
<comment type="caution">
    <text evidence="1">The sequence shown here is derived from an EMBL/GenBank/DDBJ whole genome shotgun (WGS) entry which is preliminary data.</text>
</comment>
<name>A0ABU4JAD0_9BACI</name>
<dbReference type="RefSeq" id="WP_318757796.1">
    <property type="nucleotide sequence ID" value="NZ_JAWUZT010000069.1"/>
</dbReference>
<keyword evidence="2" id="KW-1185">Reference proteome</keyword>